<reference evidence="2" key="1">
    <citation type="submission" date="2024-06" db="UniProtKB">
        <authorList>
            <consortium name="Ensembl"/>
        </authorList>
    </citation>
    <scope>IDENTIFICATION</scope>
</reference>
<dbReference type="InParanoid" id="M3Z855"/>
<dbReference type="HOGENOM" id="CLU_735586_0_0_1"/>
<feature type="region of interest" description="Disordered" evidence="1">
    <location>
        <begin position="189"/>
        <end position="288"/>
    </location>
</feature>
<evidence type="ECO:0000256" key="1">
    <source>
        <dbReference type="SAM" id="MobiDB-lite"/>
    </source>
</evidence>
<organism evidence="2">
    <name type="scientific">Mustela putorius furo</name>
    <name type="common">European domestic ferret</name>
    <name type="synonym">Mustela furo</name>
    <dbReference type="NCBI Taxonomy" id="9669"/>
    <lineage>
        <taxon>Eukaryota</taxon>
        <taxon>Metazoa</taxon>
        <taxon>Chordata</taxon>
        <taxon>Craniata</taxon>
        <taxon>Vertebrata</taxon>
        <taxon>Euteleostomi</taxon>
        <taxon>Mammalia</taxon>
        <taxon>Eutheria</taxon>
        <taxon>Laurasiatheria</taxon>
        <taxon>Carnivora</taxon>
        <taxon>Caniformia</taxon>
        <taxon>Musteloidea</taxon>
        <taxon>Mustelidae</taxon>
        <taxon>Mustelinae</taxon>
        <taxon>Mustela</taxon>
    </lineage>
</organism>
<evidence type="ECO:0000313" key="2">
    <source>
        <dbReference type="Ensembl" id="ENSMPUP00000019768.1"/>
    </source>
</evidence>
<accession>M3Z855</accession>
<dbReference type="Ensembl" id="ENSMPUT00000020050.1">
    <property type="protein sequence ID" value="ENSMPUP00000019768.1"/>
    <property type="gene ID" value="ENSMPUG00000019898.1"/>
</dbReference>
<sequence>MSGGEEGSGRRVGSTRGLHTPRVGHWTKALSSGKCGCSPLQAPGPQKRSPQLPRTAETRLTAGGCRDLVGFVGSGGHGRGWLHRGPPPVCGKPTQRGGWGWWSAPCLLRAPAEASCPRCVDLASDTLCSGTEPRPLSLGRASPEIPAGAGLTVSSGTPSLPDRCLTCPHCSSLPSVGCSGAHRIPSALPGGRGLGEGGGRGGGAGRQRAETEVPSPRAPRGTWEHTHGSRAGRKLGRGSPGHGPPEAVSCSDPTWHPDPSVRCRGEKGAGQSCPAWEPALGGSGWGSPGGKLSPWPAWKKRVWHSWPLALAAPLPARASSVWNASGKTCPGPEAPGWAAWGCLGAQAGLGPPLSPLTWGWGLPPSAGQAPLLSHAW</sequence>
<proteinExistence type="predicted"/>
<feature type="region of interest" description="Disordered" evidence="1">
    <location>
        <begin position="1"/>
        <end position="23"/>
    </location>
</feature>
<feature type="compositionally biased region" description="Gly residues" evidence="1">
    <location>
        <begin position="190"/>
        <end position="205"/>
    </location>
</feature>
<dbReference type="EMBL" id="AEYP01025019">
    <property type="status" value="NOT_ANNOTATED_CDS"/>
    <property type="molecule type" value="Genomic_DNA"/>
</dbReference>
<protein>
    <submittedName>
        <fullName evidence="2">Uncharacterized protein</fullName>
    </submittedName>
</protein>
<name>M3Z855_MUSPF</name>
<dbReference type="AlphaFoldDB" id="M3Z855"/>